<evidence type="ECO:0000259" key="1">
    <source>
        <dbReference type="Pfam" id="PF13614"/>
    </source>
</evidence>
<dbReference type="InterPro" id="IPR027417">
    <property type="entry name" value="P-loop_NTPase"/>
</dbReference>
<dbReference type="RefSeq" id="WP_195005161.1">
    <property type="nucleotide sequence ID" value="NZ_JADLQN010000012.1"/>
</dbReference>
<evidence type="ECO:0000313" key="2">
    <source>
        <dbReference type="EMBL" id="MBF6358330.1"/>
    </source>
</evidence>
<protein>
    <submittedName>
        <fullName evidence="2">ParA family protein</fullName>
    </submittedName>
</protein>
<keyword evidence="3" id="KW-1185">Reference proteome</keyword>
<dbReference type="Proteomes" id="UP000707731">
    <property type="component" value="Unassembled WGS sequence"/>
</dbReference>
<dbReference type="SUPFAM" id="SSF52540">
    <property type="entry name" value="P-loop containing nucleoside triphosphate hydrolases"/>
    <property type="match status" value="1"/>
</dbReference>
<dbReference type="Pfam" id="PF13614">
    <property type="entry name" value="AAA_31"/>
    <property type="match status" value="1"/>
</dbReference>
<reference evidence="2 3" key="1">
    <citation type="submission" date="2020-10" db="EMBL/GenBank/DDBJ databases">
        <title>Identification of Nocardia species via Next-generation sequencing and recognition of intraspecies genetic diversity.</title>
        <authorList>
            <person name="Li P."/>
            <person name="Li P."/>
            <person name="Lu B."/>
        </authorList>
    </citation>
    <scope>NUCLEOTIDE SEQUENCE [LARGE SCALE GENOMIC DNA]</scope>
    <source>
        <strain evidence="2 3">BJ06-0143</strain>
    </source>
</reference>
<dbReference type="CDD" id="cd02042">
    <property type="entry name" value="ParAB_family"/>
    <property type="match status" value="1"/>
</dbReference>
<accession>A0ABS0DIP4</accession>
<dbReference type="EMBL" id="JADLQN010000012">
    <property type="protein sequence ID" value="MBF6358330.1"/>
    <property type="molecule type" value="Genomic_DNA"/>
</dbReference>
<name>A0ABS0DIP4_9NOCA</name>
<organism evidence="2 3">
    <name type="scientific">Nocardia higoensis</name>
    <dbReference type="NCBI Taxonomy" id="228599"/>
    <lineage>
        <taxon>Bacteria</taxon>
        <taxon>Bacillati</taxon>
        <taxon>Actinomycetota</taxon>
        <taxon>Actinomycetes</taxon>
        <taxon>Mycobacteriales</taxon>
        <taxon>Nocardiaceae</taxon>
        <taxon>Nocardia</taxon>
    </lineage>
</organism>
<evidence type="ECO:0000313" key="3">
    <source>
        <dbReference type="Proteomes" id="UP000707731"/>
    </source>
</evidence>
<dbReference type="InterPro" id="IPR050678">
    <property type="entry name" value="DNA_Partitioning_ATPase"/>
</dbReference>
<feature type="domain" description="AAA" evidence="1">
    <location>
        <begin position="2"/>
        <end position="178"/>
    </location>
</feature>
<proteinExistence type="predicted"/>
<gene>
    <name evidence="2" type="ORF">IU449_27915</name>
</gene>
<dbReference type="InterPro" id="IPR025669">
    <property type="entry name" value="AAA_dom"/>
</dbReference>
<comment type="caution">
    <text evidence="2">The sequence shown here is derived from an EMBL/GenBank/DDBJ whole genome shotgun (WGS) entry which is preliminary data.</text>
</comment>
<dbReference type="PANTHER" id="PTHR13696:SF52">
    <property type="entry name" value="PARA FAMILY PROTEIN CT_582"/>
    <property type="match status" value="1"/>
</dbReference>
<dbReference type="PANTHER" id="PTHR13696">
    <property type="entry name" value="P-LOOP CONTAINING NUCLEOSIDE TRIPHOSPHATE HYDROLASE"/>
    <property type="match status" value="1"/>
</dbReference>
<dbReference type="Gene3D" id="3.40.50.300">
    <property type="entry name" value="P-loop containing nucleotide triphosphate hydrolases"/>
    <property type="match status" value="1"/>
</dbReference>
<sequence length="267" mass="28756">MTTTAVMNLKGGPGKTVLVNGLAHAAAARDEDVLIGDVDPQGNSTSHLTGHNARNLPSTGTLADVLDRRVGRPLEDVVLPARTRSGIYVAPSGFGEMQEVQDTLLGQTGGDLSVRRAFREARKNGRVLFDCRPAVDLITRAAMLSSDNVLIVVAPEFDHIEGMISVFSAINDLYEFADYELRVAGVVINLFDANRNDHAENATYIREYCANAAVPVLGQPIPKLADISRLTNAGLGMDQHPKPSARTRWLADNFADILDGIDRRAAA</sequence>